<organism evidence="1 2">
    <name type="scientific">Blattamonas nauphoetae</name>
    <dbReference type="NCBI Taxonomy" id="2049346"/>
    <lineage>
        <taxon>Eukaryota</taxon>
        <taxon>Metamonada</taxon>
        <taxon>Preaxostyla</taxon>
        <taxon>Oxymonadida</taxon>
        <taxon>Blattamonas</taxon>
    </lineage>
</organism>
<evidence type="ECO:0000313" key="2">
    <source>
        <dbReference type="Proteomes" id="UP001281761"/>
    </source>
</evidence>
<proteinExistence type="predicted"/>
<sequence length="346" mass="39095">MSSIENKTDSSSSTAHSDCSAFLNWQSNREESVNEKAIVFRSLVATVKFQPSFDVSLEAQAVKFLESVDPMSQYSAETFLSGLGLTTDESLTNFKQSLVVLISSASQVITVAAMKMLFSQIFWCSTKVRLALAKAGLIPHLMNTLNSLSLPLTEAVDIHLNVMKIINKCLCLATPEGLVYLEIEDRDEQQPVHETVLKQVIVPSEPYIWHLCMNRYSIIDGDQSAHFVDLLHTLLDISPYYQPTMDVVVSMPVLLTIPSCLTSIEKDHSIWYFVSDMNNTQRKWNRARGDVRQMSKKIYRMLRMEGMEDVIEEKLRNDKDKSFGGGIVGYSIQWNNLQGMNAPLHR</sequence>
<reference evidence="1 2" key="1">
    <citation type="journal article" date="2022" name="bioRxiv">
        <title>Genomics of Preaxostyla Flagellates Illuminates Evolutionary Transitions and the Path Towards Mitochondrial Loss.</title>
        <authorList>
            <person name="Novak L.V.F."/>
            <person name="Treitli S.C."/>
            <person name="Pyrih J."/>
            <person name="Halakuc P."/>
            <person name="Pipaliya S.V."/>
            <person name="Vacek V."/>
            <person name="Brzon O."/>
            <person name="Soukal P."/>
            <person name="Eme L."/>
            <person name="Dacks J.B."/>
            <person name="Karnkowska A."/>
            <person name="Elias M."/>
            <person name="Hampl V."/>
        </authorList>
    </citation>
    <scope>NUCLEOTIDE SEQUENCE [LARGE SCALE GENOMIC DNA]</scope>
    <source>
        <strain evidence="1">NAU3</strain>
        <tissue evidence="1">Gut</tissue>
    </source>
</reference>
<gene>
    <name evidence="1" type="ORF">BLNAU_18217</name>
</gene>
<keyword evidence="2" id="KW-1185">Reference proteome</keyword>
<dbReference type="EMBL" id="JARBJD010000217">
    <property type="protein sequence ID" value="KAK2946839.1"/>
    <property type="molecule type" value="Genomic_DNA"/>
</dbReference>
<name>A0ABQ9X684_9EUKA</name>
<protein>
    <submittedName>
        <fullName evidence="1">Uncharacterized protein</fullName>
    </submittedName>
</protein>
<dbReference type="Proteomes" id="UP001281761">
    <property type="component" value="Unassembled WGS sequence"/>
</dbReference>
<accession>A0ABQ9X684</accession>
<evidence type="ECO:0000313" key="1">
    <source>
        <dbReference type="EMBL" id="KAK2946839.1"/>
    </source>
</evidence>
<comment type="caution">
    <text evidence="1">The sequence shown here is derived from an EMBL/GenBank/DDBJ whole genome shotgun (WGS) entry which is preliminary data.</text>
</comment>